<dbReference type="SUPFAM" id="SSF49723">
    <property type="entry name" value="Lipase/lipooxygenase domain (PLAT/LH2 domain)"/>
    <property type="match status" value="1"/>
</dbReference>
<dbReference type="InterPro" id="IPR013818">
    <property type="entry name" value="Lipase"/>
</dbReference>
<sequence length="563" mass="62776">MQINAFGIDVYDNDRGISHCASGLYIEGSVFDHCCQSNACASGEGLTLEIRALKRITIGEEITYKEVDYPGIGHFTTDDFYDPTYRPVVFLPQSPQHINTKFLLHTRKNPTDHQVITQGDKEAIKKSNFNAKNPTKFIAHGFLDNQLFGKWMIKMKDEFLANGDYNVFIVDWSGGNGLPYGQATANTRVVGPVLALLINDLKEVSGLQLTDVQILGHSLGSHVAGYAGEKLKGQVGRITGLDPAGPYFEGLPAAAKLDATDAVFVDAIHSDARHLIPDLGFGMYETSGHLDFYPNGGHDQPGCDTQRWTSVITDGLFEGVRRLVACNHQRAVDFYTESINSKSIHGVGYQCNDFESFTAGKCDQCGPNGDKCAVIGENAKLSQKYVFMEWAISAMTSSPLRPNAKLSQKYEKTTQNTRFFLSTTGKTPFFKYEFEIRVRLPEETPDSSDNHGILMVTLHGDNDEQITLNEKDQIFHLGQTYTFIAKFDYKFGDVKKVTFKWHRTLGGIIKQKMWIDSITVVPLSSDHILDTQAHLKEIKTFCTVNRGEAIQNEKDVDFDVICK</sequence>
<proteinExistence type="inferred from homology"/>
<evidence type="ECO:0000256" key="3">
    <source>
        <dbReference type="ARBA" id="ARBA00022525"/>
    </source>
</evidence>
<accession>A0A7R9KS85</accession>
<dbReference type="FunFam" id="3.40.50.1820:FF:000033">
    <property type="entry name" value="Pancreatic triacylglycerol lipase"/>
    <property type="match status" value="1"/>
</dbReference>
<dbReference type="CDD" id="cd00707">
    <property type="entry name" value="Pancreat_lipase_like"/>
    <property type="match status" value="1"/>
</dbReference>
<evidence type="ECO:0000256" key="2">
    <source>
        <dbReference type="ARBA" id="ARBA00010701"/>
    </source>
</evidence>
<dbReference type="OrthoDB" id="199913at2759"/>
<organism evidence="7">
    <name type="scientific">Medioppia subpectinata</name>
    <dbReference type="NCBI Taxonomy" id="1979941"/>
    <lineage>
        <taxon>Eukaryota</taxon>
        <taxon>Metazoa</taxon>
        <taxon>Ecdysozoa</taxon>
        <taxon>Arthropoda</taxon>
        <taxon>Chelicerata</taxon>
        <taxon>Arachnida</taxon>
        <taxon>Acari</taxon>
        <taxon>Acariformes</taxon>
        <taxon>Sarcoptiformes</taxon>
        <taxon>Oribatida</taxon>
        <taxon>Brachypylina</taxon>
        <taxon>Oppioidea</taxon>
        <taxon>Oppiidae</taxon>
        <taxon>Medioppia</taxon>
    </lineage>
</organism>
<dbReference type="PRINTS" id="PR00823">
    <property type="entry name" value="PANCLIPASE"/>
</dbReference>
<dbReference type="Gene3D" id="2.170.270.10">
    <property type="entry name" value="SET domain"/>
    <property type="match status" value="1"/>
</dbReference>
<evidence type="ECO:0000313" key="8">
    <source>
        <dbReference type="Proteomes" id="UP000759131"/>
    </source>
</evidence>
<dbReference type="Pfam" id="PF00151">
    <property type="entry name" value="Lipase"/>
    <property type="match status" value="1"/>
</dbReference>
<dbReference type="SUPFAM" id="SSF53474">
    <property type="entry name" value="alpha/beta-Hydrolases"/>
    <property type="match status" value="1"/>
</dbReference>
<reference evidence="7" key="1">
    <citation type="submission" date="2020-11" db="EMBL/GenBank/DDBJ databases">
        <authorList>
            <person name="Tran Van P."/>
        </authorList>
    </citation>
    <scope>NUCLEOTIDE SEQUENCE</scope>
</reference>
<dbReference type="InterPro" id="IPR029058">
    <property type="entry name" value="AB_hydrolase_fold"/>
</dbReference>
<dbReference type="GO" id="GO:0004806">
    <property type="term" value="F:triacylglycerol lipase activity"/>
    <property type="evidence" value="ECO:0007669"/>
    <property type="project" value="InterPro"/>
</dbReference>
<dbReference type="AlphaFoldDB" id="A0A7R9KS85"/>
<evidence type="ECO:0000256" key="5">
    <source>
        <dbReference type="RuleBase" id="RU004262"/>
    </source>
</evidence>
<dbReference type="InterPro" id="IPR046341">
    <property type="entry name" value="SET_dom_sf"/>
</dbReference>
<dbReference type="InterPro" id="IPR002331">
    <property type="entry name" value="Lipase_panc"/>
</dbReference>
<dbReference type="EMBL" id="OC860283">
    <property type="protein sequence ID" value="CAD7628435.1"/>
    <property type="molecule type" value="Genomic_DNA"/>
</dbReference>
<keyword evidence="4" id="KW-1015">Disulfide bond</keyword>
<keyword evidence="8" id="KW-1185">Reference proteome</keyword>
<evidence type="ECO:0000256" key="1">
    <source>
        <dbReference type="ARBA" id="ARBA00004613"/>
    </source>
</evidence>
<dbReference type="GO" id="GO:0005615">
    <property type="term" value="C:extracellular space"/>
    <property type="evidence" value="ECO:0007669"/>
    <property type="project" value="TreeGrafter"/>
</dbReference>
<dbReference type="EMBL" id="CAJPIZ010005708">
    <property type="protein sequence ID" value="CAG2108865.1"/>
    <property type="molecule type" value="Genomic_DNA"/>
</dbReference>
<name>A0A7R9KS85_9ACAR</name>
<gene>
    <name evidence="7" type="ORF">OSB1V03_LOCUS8857</name>
</gene>
<evidence type="ECO:0000256" key="4">
    <source>
        <dbReference type="ARBA" id="ARBA00023157"/>
    </source>
</evidence>
<feature type="domain" description="Lipase" evidence="6">
    <location>
        <begin position="83"/>
        <end position="380"/>
    </location>
</feature>
<comment type="subcellular location">
    <subcellularLocation>
        <location evidence="1">Secreted</location>
    </subcellularLocation>
</comment>
<dbReference type="PANTHER" id="PTHR11610">
    <property type="entry name" value="LIPASE"/>
    <property type="match status" value="1"/>
</dbReference>
<dbReference type="Gene3D" id="3.40.50.1820">
    <property type="entry name" value="alpha/beta hydrolase"/>
    <property type="match status" value="1"/>
</dbReference>
<evidence type="ECO:0000259" key="6">
    <source>
        <dbReference type="Pfam" id="PF00151"/>
    </source>
</evidence>
<keyword evidence="3" id="KW-0964">Secreted</keyword>
<protein>
    <recommendedName>
        <fullName evidence="6">Lipase domain-containing protein</fullName>
    </recommendedName>
</protein>
<dbReference type="InterPro" id="IPR033906">
    <property type="entry name" value="Lipase_N"/>
</dbReference>
<dbReference type="InterPro" id="IPR000734">
    <property type="entry name" value="TAG_lipase"/>
</dbReference>
<dbReference type="PRINTS" id="PR00821">
    <property type="entry name" value="TAGLIPASE"/>
</dbReference>
<dbReference type="GO" id="GO:0016042">
    <property type="term" value="P:lipid catabolic process"/>
    <property type="evidence" value="ECO:0007669"/>
    <property type="project" value="TreeGrafter"/>
</dbReference>
<dbReference type="SUPFAM" id="SSF82199">
    <property type="entry name" value="SET domain"/>
    <property type="match status" value="1"/>
</dbReference>
<comment type="similarity">
    <text evidence="2 5">Belongs to the AB hydrolase superfamily. Lipase family.</text>
</comment>
<dbReference type="PANTHER" id="PTHR11610:SF173">
    <property type="entry name" value="LIPASE DOMAIN-CONTAINING PROTEIN-RELATED"/>
    <property type="match status" value="1"/>
</dbReference>
<evidence type="ECO:0000313" key="7">
    <source>
        <dbReference type="EMBL" id="CAD7628435.1"/>
    </source>
</evidence>
<dbReference type="Gene3D" id="2.60.60.20">
    <property type="entry name" value="PLAT/LH2 domain"/>
    <property type="match status" value="1"/>
</dbReference>
<dbReference type="Proteomes" id="UP000759131">
    <property type="component" value="Unassembled WGS sequence"/>
</dbReference>
<dbReference type="InterPro" id="IPR036392">
    <property type="entry name" value="PLAT/LH2_dom_sf"/>
</dbReference>